<organism evidence="1 2">
    <name type="scientific">Comamonas testosteroni</name>
    <name type="common">Pseudomonas testosteroni</name>
    <dbReference type="NCBI Taxonomy" id="285"/>
    <lineage>
        <taxon>Bacteria</taxon>
        <taxon>Pseudomonadati</taxon>
        <taxon>Pseudomonadota</taxon>
        <taxon>Betaproteobacteria</taxon>
        <taxon>Burkholderiales</taxon>
        <taxon>Comamonadaceae</taxon>
        <taxon>Comamonas</taxon>
    </lineage>
</organism>
<evidence type="ECO:0000313" key="2">
    <source>
        <dbReference type="Proteomes" id="UP000029553"/>
    </source>
</evidence>
<comment type="caution">
    <text evidence="1">The sequence shown here is derived from an EMBL/GenBank/DDBJ whole genome shotgun (WGS) entry which is preliminary data.</text>
</comment>
<accession>A0A096F4R8</accession>
<dbReference type="EMBL" id="AWOR01000089">
    <property type="protein sequence ID" value="KGH25321.1"/>
    <property type="molecule type" value="Genomic_DNA"/>
</dbReference>
<proteinExistence type="predicted"/>
<name>A0A096F4R8_COMTE</name>
<sequence>MTRAVFIKNFDVRSWIAQPSWKVTTDFQLLSKGTASYVKKPAIEKLPAI</sequence>
<reference evidence="1 2" key="1">
    <citation type="submission" date="2013-09" db="EMBL/GenBank/DDBJ databases">
        <title>High correlation between genotypes and phenotypes of environmental bacteria Comamonas testosteroni strains.</title>
        <authorList>
            <person name="Liu L."/>
            <person name="Zhu W."/>
            <person name="Xia X."/>
            <person name="Xu B."/>
            <person name="Luo M."/>
            <person name="Wang G."/>
        </authorList>
    </citation>
    <scope>NUCLEOTIDE SEQUENCE [LARGE SCALE GENOMIC DNA]</scope>
    <source>
        <strain evidence="1 2">JL40</strain>
    </source>
</reference>
<protein>
    <submittedName>
        <fullName evidence="1">Uncharacterized protein</fullName>
    </submittedName>
</protein>
<evidence type="ECO:0000313" key="1">
    <source>
        <dbReference type="EMBL" id="KGH25321.1"/>
    </source>
</evidence>
<dbReference type="Proteomes" id="UP000029553">
    <property type="component" value="Unassembled WGS sequence"/>
</dbReference>
<dbReference type="AlphaFoldDB" id="A0A096F4R8"/>
<gene>
    <name evidence="1" type="ORF">P353_25685</name>
</gene>